<feature type="compositionally biased region" description="Polar residues" evidence="1">
    <location>
        <begin position="60"/>
        <end position="69"/>
    </location>
</feature>
<dbReference type="Pfam" id="PF02170">
    <property type="entry name" value="PAZ"/>
    <property type="match status" value="1"/>
</dbReference>
<evidence type="ECO:0000259" key="3">
    <source>
        <dbReference type="PROSITE" id="PS50822"/>
    </source>
</evidence>
<dbReference type="Gene3D" id="3.40.50.2300">
    <property type="match status" value="1"/>
</dbReference>
<accession>A0A6A6VKP6</accession>
<dbReference type="CDD" id="cd04657">
    <property type="entry name" value="Piwi_ago-like"/>
    <property type="match status" value="1"/>
</dbReference>
<feature type="region of interest" description="Disordered" evidence="1">
    <location>
        <begin position="1"/>
        <end position="90"/>
    </location>
</feature>
<dbReference type="Pfam" id="PF08699">
    <property type="entry name" value="ArgoL1"/>
    <property type="match status" value="1"/>
</dbReference>
<sequence length="1020" mass="112051">MSMRGRGGGGGYRGDRGAGGGGRGGGRGGGGYQGGFQGDRGGGGGRGGGRGGRGGRGGSSVPNQVFSNSQKKDENVEQTENKLHPPNKKNLDLANLKLSEDYPIRPGYGTRGVQVELTANYVQLIPPSNMVLYRYDIQVLPVAPRRKHNRIVQLLLESDALAAHRGNVATDFRSTLVSKTKFAEDQLEIPIVYREELEDVPPEKPTTYTARVVFTKTLSISELTDYLNSTNLSHFCGDKQELVQALNVFLNHYAKSTSNHAAVGASKTFDLNAYKADLGGGLEVIRGFFSSVRVATCRILVNINISHAAFYRAGPLTGLMNTYGTRNLDRLAKFLKLIRVQTTHLPVKRNKAGQVIPRIKTIWGLARIGDGRKSDHPPRVKRNGAGAKEVEFWLEEAPSSAPSTGNAKGKAKGQPKAKTQGPGQGRWTTVFDFFKRAYNLELREPQMPVINVGNHEKPVYLPPEVCVVLAGQPAKSKLDGQRTQQMIRHAVRKPWDNATSIASDGLKTVGLDENSNVLLRSFNLTVTQGLVKVPGRVLGGPRVVYKSLKGSTNPINTSSGQWNMRDIKFNEPKNLPLWSYITISLENSRASVAFGPAQLDDVMNEFKLALRKIGMQGDKTDKIGPTQSPTHLQLKNEGDPQGMLNKLFTMAAERRVGLMFIVLPEANTFLYKRIKTLADKTYGIYTICCVGSKLAKPNGRDQYMANIALKFNLKLGGVNQMVENKNLGIIDQGKTMVVGIDVTHPSPDSSSNAPSVSAMVASVDKVLGQWPATLRVQRGRQENVDDLAEMLKSRLELWRGRNKVLPENILVYRDGVSEGQYDMVVSKELPQLREACKGLYPAPDTKKGLPRITIIICGKRHKTRFYPTKVEDCDRSGNTKPGTVVDRGVTEARNWDFFLQAHAALQGTARPCHYYIVHDEIFRQLYAKTVPAPFQNIADVVEDLTHNMCYLFGRATKAVSLCPPAYYADLACERARCYLSNLFDSPEPSAASVSGTDAPLGATNNDVLIHPNLRNSMFYI</sequence>
<dbReference type="OrthoDB" id="10252740at2759"/>
<feature type="domain" description="Piwi" evidence="3">
    <location>
        <begin position="658"/>
        <end position="980"/>
    </location>
</feature>
<dbReference type="Gene3D" id="3.30.420.10">
    <property type="entry name" value="Ribonuclease H-like superfamily/Ribonuclease H"/>
    <property type="match status" value="1"/>
</dbReference>
<name>A0A6A6VKP6_9PLEO</name>
<dbReference type="Gene3D" id="2.170.260.10">
    <property type="entry name" value="paz domain"/>
    <property type="match status" value="1"/>
</dbReference>
<evidence type="ECO:0000313" key="4">
    <source>
        <dbReference type="EMBL" id="KAF2750120.1"/>
    </source>
</evidence>
<gene>
    <name evidence="4" type="ORF">M011DRAFT_474594</name>
</gene>
<dbReference type="InterPro" id="IPR032472">
    <property type="entry name" value="ArgoL2"/>
</dbReference>
<dbReference type="PROSITE" id="PS50821">
    <property type="entry name" value="PAZ"/>
    <property type="match status" value="1"/>
</dbReference>
<dbReference type="InterPro" id="IPR036085">
    <property type="entry name" value="PAZ_dom_sf"/>
</dbReference>
<dbReference type="Pfam" id="PF16488">
    <property type="entry name" value="ArgoL2"/>
    <property type="match status" value="1"/>
</dbReference>
<dbReference type="GO" id="GO:0003723">
    <property type="term" value="F:RNA binding"/>
    <property type="evidence" value="ECO:0007669"/>
    <property type="project" value="InterPro"/>
</dbReference>
<feature type="compositionally biased region" description="Basic and acidic residues" evidence="1">
    <location>
        <begin position="70"/>
        <end position="83"/>
    </location>
</feature>
<dbReference type="SMART" id="SM01163">
    <property type="entry name" value="DUF1785"/>
    <property type="match status" value="1"/>
</dbReference>
<evidence type="ECO:0000313" key="5">
    <source>
        <dbReference type="Proteomes" id="UP000799440"/>
    </source>
</evidence>
<dbReference type="AlphaFoldDB" id="A0A6A6VKP6"/>
<dbReference type="InterPro" id="IPR003100">
    <property type="entry name" value="PAZ_dom"/>
</dbReference>
<feature type="domain" description="PAZ" evidence="2">
    <location>
        <begin position="315"/>
        <end position="470"/>
    </location>
</feature>
<dbReference type="EMBL" id="MU006564">
    <property type="protein sequence ID" value="KAF2750120.1"/>
    <property type="molecule type" value="Genomic_DNA"/>
</dbReference>
<dbReference type="InterPro" id="IPR014811">
    <property type="entry name" value="ArgoL1"/>
</dbReference>
<protein>
    <submittedName>
        <fullName evidence="4">Piwi-domain-containing protein</fullName>
    </submittedName>
</protein>
<dbReference type="SUPFAM" id="SSF53098">
    <property type="entry name" value="Ribonuclease H-like"/>
    <property type="match status" value="1"/>
</dbReference>
<dbReference type="Proteomes" id="UP000799440">
    <property type="component" value="Unassembled WGS sequence"/>
</dbReference>
<dbReference type="InterPro" id="IPR012337">
    <property type="entry name" value="RNaseH-like_sf"/>
</dbReference>
<feature type="region of interest" description="Disordered" evidence="1">
    <location>
        <begin position="396"/>
        <end position="424"/>
    </location>
</feature>
<dbReference type="PROSITE" id="PS50822">
    <property type="entry name" value="PIWI"/>
    <property type="match status" value="1"/>
</dbReference>
<dbReference type="CDD" id="cd02846">
    <property type="entry name" value="PAZ_argonaute_like"/>
    <property type="match status" value="1"/>
</dbReference>
<dbReference type="SUPFAM" id="SSF101690">
    <property type="entry name" value="PAZ domain"/>
    <property type="match status" value="1"/>
</dbReference>
<dbReference type="PANTHER" id="PTHR22891">
    <property type="entry name" value="EUKARYOTIC TRANSLATION INITIATION FACTOR 2C"/>
    <property type="match status" value="1"/>
</dbReference>
<dbReference type="Pfam" id="PF02171">
    <property type="entry name" value="Piwi"/>
    <property type="match status" value="1"/>
</dbReference>
<evidence type="ECO:0000256" key="1">
    <source>
        <dbReference type="SAM" id="MobiDB-lite"/>
    </source>
</evidence>
<dbReference type="Pfam" id="PF16486">
    <property type="entry name" value="ArgoN"/>
    <property type="match status" value="1"/>
</dbReference>
<organism evidence="4 5">
    <name type="scientific">Sporormia fimetaria CBS 119925</name>
    <dbReference type="NCBI Taxonomy" id="1340428"/>
    <lineage>
        <taxon>Eukaryota</taxon>
        <taxon>Fungi</taxon>
        <taxon>Dikarya</taxon>
        <taxon>Ascomycota</taxon>
        <taxon>Pezizomycotina</taxon>
        <taxon>Dothideomycetes</taxon>
        <taxon>Pleosporomycetidae</taxon>
        <taxon>Pleosporales</taxon>
        <taxon>Sporormiaceae</taxon>
        <taxon>Sporormia</taxon>
    </lineage>
</organism>
<keyword evidence="5" id="KW-1185">Reference proteome</keyword>
<dbReference type="InterPro" id="IPR032474">
    <property type="entry name" value="Argonaute_N"/>
</dbReference>
<reference evidence="4" key="1">
    <citation type="journal article" date="2020" name="Stud. Mycol.">
        <title>101 Dothideomycetes genomes: a test case for predicting lifestyles and emergence of pathogens.</title>
        <authorList>
            <person name="Haridas S."/>
            <person name="Albert R."/>
            <person name="Binder M."/>
            <person name="Bloem J."/>
            <person name="Labutti K."/>
            <person name="Salamov A."/>
            <person name="Andreopoulos B."/>
            <person name="Baker S."/>
            <person name="Barry K."/>
            <person name="Bills G."/>
            <person name="Bluhm B."/>
            <person name="Cannon C."/>
            <person name="Castanera R."/>
            <person name="Culley D."/>
            <person name="Daum C."/>
            <person name="Ezra D."/>
            <person name="Gonzalez J."/>
            <person name="Henrissat B."/>
            <person name="Kuo A."/>
            <person name="Liang C."/>
            <person name="Lipzen A."/>
            <person name="Lutzoni F."/>
            <person name="Magnuson J."/>
            <person name="Mondo S."/>
            <person name="Nolan M."/>
            <person name="Ohm R."/>
            <person name="Pangilinan J."/>
            <person name="Park H.-J."/>
            <person name="Ramirez L."/>
            <person name="Alfaro M."/>
            <person name="Sun H."/>
            <person name="Tritt A."/>
            <person name="Yoshinaga Y."/>
            <person name="Zwiers L.-H."/>
            <person name="Turgeon B."/>
            <person name="Goodwin S."/>
            <person name="Spatafora J."/>
            <person name="Crous P."/>
            <person name="Grigoriev I."/>
        </authorList>
    </citation>
    <scope>NUCLEOTIDE SEQUENCE</scope>
    <source>
        <strain evidence="4">CBS 119925</strain>
    </source>
</reference>
<dbReference type="SMART" id="SM00950">
    <property type="entry name" value="Piwi"/>
    <property type="match status" value="1"/>
</dbReference>
<dbReference type="InterPro" id="IPR036397">
    <property type="entry name" value="RNaseH_sf"/>
</dbReference>
<dbReference type="InterPro" id="IPR045246">
    <property type="entry name" value="Piwi_ago-like"/>
</dbReference>
<feature type="compositionally biased region" description="Gly residues" evidence="1">
    <location>
        <begin position="1"/>
        <end position="58"/>
    </location>
</feature>
<proteinExistence type="predicted"/>
<evidence type="ECO:0000259" key="2">
    <source>
        <dbReference type="PROSITE" id="PS50821"/>
    </source>
</evidence>
<dbReference type="InterPro" id="IPR003165">
    <property type="entry name" value="Piwi"/>
</dbReference>